<evidence type="ECO:0000313" key="3">
    <source>
        <dbReference type="Proteomes" id="UP001372338"/>
    </source>
</evidence>
<reference evidence="2 3" key="1">
    <citation type="submission" date="2024-01" db="EMBL/GenBank/DDBJ databases">
        <title>The genomes of 5 underutilized Papilionoideae crops provide insights into root nodulation and disease resistanc.</title>
        <authorList>
            <person name="Yuan L."/>
        </authorList>
    </citation>
    <scope>NUCLEOTIDE SEQUENCE [LARGE SCALE GENOMIC DNA]</scope>
    <source>
        <strain evidence="2">ZHUSHIDOU_FW_LH</strain>
        <tissue evidence="2">Leaf</tissue>
    </source>
</reference>
<protein>
    <submittedName>
        <fullName evidence="2">Uncharacterized protein</fullName>
    </submittedName>
</protein>
<evidence type="ECO:0000256" key="1">
    <source>
        <dbReference type="SAM" id="MobiDB-lite"/>
    </source>
</evidence>
<dbReference type="EMBL" id="JAYWIO010000006">
    <property type="protein sequence ID" value="KAK7255078.1"/>
    <property type="molecule type" value="Genomic_DNA"/>
</dbReference>
<name>A0AAN9EJG0_CROPI</name>
<feature type="region of interest" description="Disordered" evidence="1">
    <location>
        <begin position="79"/>
        <end position="151"/>
    </location>
</feature>
<evidence type="ECO:0000313" key="2">
    <source>
        <dbReference type="EMBL" id="KAK7255078.1"/>
    </source>
</evidence>
<proteinExistence type="predicted"/>
<dbReference type="Proteomes" id="UP001372338">
    <property type="component" value="Unassembled WGS sequence"/>
</dbReference>
<comment type="caution">
    <text evidence="2">The sequence shown here is derived from an EMBL/GenBank/DDBJ whole genome shotgun (WGS) entry which is preliminary data.</text>
</comment>
<organism evidence="2 3">
    <name type="scientific">Crotalaria pallida</name>
    <name type="common">Smooth rattlebox</name>
    <name type="synonym">Crotalaria striata</name>
    <dbReference type="NCBI Taxonomy" id="3830"/>
    <lineage>
        <taxon>Eukaryota</taxon>
        <taxon>Viridiplantae</taxon>
        <taxon>Streptophyta</taxon>
        <taxon>Embryophyta</taxon>
        <taxon>Tracheophyta</taxon>
        <taxon>Spermatophyta</taxon>
        <taxon>Magnoliopsida</taxon>
        <taxon>eudicotyledons</taxon>
        <taxon>Gunneridae</taxon>
        <taxon>Pentapetalae</taxon>
        <taxon>rosids</taxon>
        <taxon>fabids</taxon>
        <taxon>Fabales</taxon>
        <taxon>Fabaceae</taxon>
        <taxon>Papilionoideae</taxon>
        <taxon>50 kb inversion clade</taxon>
        <taxon>genistoids sensu lato</taxon>
        <taxon>core genistoids</taxon>
        <taxon>Crotalarieae</taxon>
        <taxon>Crotalaria</taxon>
    </lineage>
</organism>
<keyword evidence="3" id="KW-1185">Reference proteome</keyword>
<gene>
    <name evidence="2" type="ORF">RIF29_28480</name>
</gene>
<accession>A0AAN9EJG0</accession>
<dbReference type="AlphaFoldDB" id="A0AAN9EJG0"/>
<feature type="compositionally biased region" description="Acidic residues" evidence="1">
    <location>
        <begin position="94"/>
        <end position="151"/>
    </location>
</feature>
<sequence>MSHFSSHYFESDVFGKANATEGIHREQIEPTLSIFRLVGQTSETIKSAYGDLDSSVIDKQIEADFPRWFQEYDNEVDGEEVDLPFVPENISINEEMEVESDNDELDVSEDEEEHDEEEEEEEDEEEEEEEDDDDDDDEDDENEDDEDEWEI</sequence>